<protein>
    <submittedName>
        <fullName evidence="1">Uncharacterized protein</fullName>
    </submittedName>
</protein>
<reference evidence="1 2" key="1">
    <citation type="submission" date="2015-09" db="EMBL/GenBank/DDBJ databases">
        <authorList>
            <consortium name="Pathogen Informatics"/>
        </authorList>
    </citation>
    <scope>NUCLEOTIDE SEQUENCE [LARGE SCALE GENOMIC DNA]</scope>
    <source>
        <strain evidence="1 2">2789STDY5834957</strain>
    </source>
</reference>
<dbReference type="RefSeq" id="WP_055060549.1">
    <property type="nucleotide sequence ID" value="NZ_CZBP01000039.1"/>
</dbReference>
<proteinExistence type="predicted"/>
<dbReference type="AlphaFoldDB" id="A0A174W1U1"/>
<name>A0A174W1U1_9FIRM</name>
<evidence type="ECO:0000313" key="2">
    <source>
        <dbReference type="Proteomes" id="UP000095762"/>
    </source>
</evidence>
<evidence type="ECO:0000313" key="1">
    <source>
        <dbReference type="EMBL" id="CUQ38065.1"/>
    </source>
</evidence>
<accession>A0A174W1U1</accession>
<dbReference type="Proteomes" id="UP000095762">
    <property type="component" value="Unassembled WGS sequence"/>
</dbReference>
<gene>
    <name evidence="1" type="ORF">ERS852569_03506</name>
</gene>
<sequence length="288" mass="34002">MDTPEIFYESLSKGIITYEMLDLALFSLNKRAKNYRDQKRKAKKSLYAQAQLFGFSNPDNPEEAERMEKEFYAKKERLLQIVKPACVHQELAGYKKDYVYDKDGIDYADVFIDSIFHNRVLDRGICRKEGKDIRFFVRKGEPYYRYYFFRCIGTHTYHSPINKETALSSGLPIHIINEIKTEGERNENLLPEDFVDQMLALVDSGTYTYVPSNTIHSPRESILPPVTYVIPQKYEWEEVLDLLKEKYPEKPGLMKVDLSIRLWRKIMKLRAFSAESCMKCILEERRKR</sequence>
<dbReference type="EMBL" id="CZBP01000039">
    <property type="protein sequence ID" value="CUQ38065.1"/>
    <property type="molecule type" value="Genomic_DNA"/>
</dbReference>
<organism evidence="1 2">
    <name type="scientific">Blautia obeum</name>
    <dbReference type="NCBI Taxonomy" id="40520"/>
    <lineage>
        <taxon>Bacteria</taxon>
        <taxon>Bacillati</taxon>
        <taxon>Bacillota</taxon>
        <taxon>Clostridia</taxon>
        <taxon>Lachnospirales</taxon>
        <taxon>Lachnospiraceae</taxon>
        <taxon>Blautia</taxon>
    </lineage>
</organism>